<dbReference type="PANTHER" id="PTHR47074:SF11">
    <property type="entry name" value="REVERSE TRANSCRIPTASE-LIKE PROTEIN"/>
    <property type="match status" value="1"/>
</dbReference>
<name>A0AAV8T160_9ROSI</name>
<proteinExistence type="predicted"/>
<gene>
    <name evidence="2" type="ORF">K2173_010831</name>
</gene>
<evidence type="ECO:0000313" key="3">
    <source>
        <dbReference type="Proteomes" id="UP001159364"/>
    </source>
</evidence>
<accession>A0AAV8T160</accession>
<dbReference type="AlphaFoldDB" id="A0AAV8T160"/>
<comment type="caution">
    <text evidence="2">The sequence shown here is derived from an EMBL/GenBank/DDBJ whole genome shotgun (WGS) entry which is preliminary data.</text>
</comment>
<dbReference type="Pfam" id="PF13966">
    <property type="entry name" value="zf-RVT"/>
    <property type="match status" value="1"/>
</dbReference>
<reference evidence="2 3" key="1">
    <citation type="submission" date="2021-09" db="EMBL/GenBank/DDBJ databases">
        <title>Genomic insights and catalytic innovation underlie evolution of tropane alkaloids biosynthesis.</title>
        <authorList>
            <person name="Wang Y.-J."/>
            <person name="Tian T."/>
            <person name="Huang J.-P."/>
            <person name="Huang S.-X."/>
        </authorList>
    </citation>
    <scope>NUCLEOTIDE SEQUENCE [LARGE SCALE GENOMIC DNA]</scope>
    <source>
        <strain evidence="2">KIB-2018</strain>
        <tissue evidence="2">Leaf</tissue>
    </source>
</reference>
<dbReference type="PANTHER" id="PTHR47074">
    <property type="entry name" value="BNAC02G40300D PROTEIN"/>
    <property type="match status" value="1"/>
</dbReference>
<dbReference type="Proteomes" id="UP001159364">
    <property type="component" value="Linkage Group LG07"/>
</dbReference>
<sequence length="198" mass="22078">MEGAVWKKLWKVRVPPKVQNVIWRALSGVPPCRSVLVQRRVPVIDSCPFCCGFNETVMHVLVECPFVVNIWRLVGFTTTLFPINSFMGWCGQRCNAWSAIHMARNYFDEWSAANIQPVPATSSRALHQWKSPPNGFLKINVDASTGTSTGYVGIGAVVRRADGGFLVARAWRVVGFFSAKTAEAIAIRKVLSWIKARI</sequence>
<dbReference type="EMBL" id="JAIWQS010000007">
    <property type="protein sequence ID" value="KAJ8759975.1"/>
    <property type="molecule type" value="Genomic_DNA"/>
</dbReference>
<feature type="domain" description="Reverse transcriptase zinc-binding" evidence="1">
    <location>
        <begin position="5"/>
        <end position="71"/>
    </location>
</feature>
<evidence type="ECO:0000259" key="1">
    <source>
        <dbReference type="Pfam" id="PF13966"/>
    </source>
</evidence>
<dbReference type="InterPro" id="IPR026960">
    <property type="entry name" value="RVT-Znf"/>
</dbReference>
<organism evidence="2 3">
    <name type="scientific">Erythroxylum novogranatense</name>
    <dbReference type="NCBI Taxonomy" id="1862640"/>
    <lineage>
        <taxon>Eukaryota</taxon>
        <taxon>Viridiplantae</taxon>
        <taxon>Streptophyta</taxon>
        <taxon>Embryophyta</taxon>
        <taxon>Tracheophyta</taxon>
        <taxon>Spermatophyta</taxon>
        <taxon>Magnoliopsida</taxon>
        <taxon>eudicotyledons</taxon>
        <taxon>Gunneridae</taxon>
        <taxon>Pentapetalae</taxon>
        <taxon>rosids</taxon>
        <taxon>fabids</taxon>
        <taxon>Malpighiales</taxon>
        <taxon>Erythroxylaceae</taxon>
        <taxon>Erythroxylum</taxon>
    </lineage>
</organism>
<dbReference type="InterPro" id="IPR052929">
    <property type="entry name" value="RNase_H-like_EbsB-rel"/>
</dbReference>
<keyword evidence="3" id="KW-1185">Reference proteome</keyword>
<protein>
    <recommendedName>
        <fullName evidence="1">Reverse transcriptase zinc-binding domain-containing protein</fullName>
    </recommendedName>
</protein>
<evidence type="ECO:0000313" key="2">
    <source>
        <dbReference type="EMBL" id="KAJ8759975.1"/>
    </source>
</evidence>